<dbReference type="InterPro" id="IPR012495">
    <property type="entry name" value="TadE-like_dom"/>
</dbReference>
<organism evidence="3 4">
    <name type="scientific">Rhodopseudomonas palustris (strain DX-1)</name>
    <dbReference type="NCBI Taxonomy" id="652103"/>
    <lineage>
        <taxon>Bacteria</taxon>
        <taxon>Pseudomonadati</taxon>
        <taxon>Pseudomonadota</taxon>
        <taxon>Alphaproteobacteria</taxon>
        <taxon>Hyphomicrobiales</taxon>
        <taxon>Nitrobacteraceae</taxon>
        <taxon>Rhodopseudomonas</taxon>
    </lineage>
</organism>
<protein>
    <submittedName>
        <fullName evidence="3">TadE family protein</fullName>
    </submittedName>
</protein>
<dbReference type="OrthoDB" id="7189296at2"/>
<evidence type="ECO:0000313" key="3">
    <source>
        <dbReference type="EMBL" id="ADU43294.1"/>
    </source>
</evidence>
<dbReference type="Proteomes" id="UP000001402">
    <property type="component" value="Chromosome"/>
</dbReference>
<evidence type="ECO:0000259" key="2">
    <source>
        <dbReference type="Pfam" id="PF07811"/>
    </source>
</evidence>
<evidence type="ECO:0000256" key="1">
    <source>
        <dbReference type="SAM" id="Phobius"/>
    </source>
</evidence>
<reference evidence="3" key="1">
    <citation type="submission" date="2010-12" db="EMBL/GenBank/DDBJ databases">
        <title>Complete sequence of Rhodopseudomonas palustris DX-1.</title>
        <authorList>
            <consortium name="US DOE Joint Genome Institute"/>
            <person name="Lucas S."/>
            <person name="Copeland A."/>
            <person name="Lapidus A."/>
            <person name="Cheng J.-F."/>
            <person name="Goodwin L."/>
            <person name="Pitluck S."/>
            <person name="Misra M."/>
            <person name="Chertkov O."/>
            <person name="Detter J.C."/>
            <person name="Han C."/>
            <person name="Tapia R."/>
            <person name="Land M."/>
            <person name="Hauser L."/>
            <person name="Kyrpides N."/>
            <person name="Ivanova N."/>
            <person name="Ovchinnikova G."/>
            <person name="Logan B."/>
            <person name="Oda Y."/>
            <person name="Harwood C."/>
            <person name="Woyke T."/>
        </authorList>
    </citation>
    <scope>NUCLEOTIDE SEQUENCE [LARGE SCALE GENOMIC DNA]</scope>
    <source>
        <strain evidence="3">DX-1</strain>
    </source>
</reference>
<dbReference type="Pfam" id="PF07811">
    <property type="entry name" value="TadE"/>
    <property type="match status" value="1"/>
</dbReference>
<dbReference type="HOGENOM" id="CLU_108008_1_0_5"/>
<proteinExistence type="predicted"/>
<gene>
    <name evidence="3" type="ordered locus">Rpdx1_1677</name>
</gene>
<evidence type="ECO:0000313" key="4">
    <source>
        <dbReference type="Proteomes" id="UP000001402"/>
    </source>
</evidence>
<name>E6VK32_RHOPX</name>
<keyword evidence="1" id="KW-0472">Membrane</keyword>
<dbReference type="AlphaFoldDB" id="E6VK32"/>
<keyword evidence="1" id="KW-1133">Transmembrane helix</keyword>
<dbReference type="EMBL" id="CP002418">
    <property type="protein sequence ID" value="ADU43294.1"/>
    <property type="molecule type" value="Genomic_DNA"/>
</dbReference>
<sequence>MRAPTDRLRRARLLLRRLRTDRRGVAATEFAIIVPLMLLMLLATVEVTSGIAADRKVTLVARTLSDLVSQATSVTDNDMKSVFAASYGVLAPYPTAGAKATITEIYIDKNNVAKVLWSKSGTVTQSGTTASAALTASPHGQGDTIGIPDGLKVADTFLIFSEFSYLYQPAIGYLVPKAGVSLSDTAYTRPRQSRCVNYPQAVACP</sequence>
<dbReference type="STRING" id="652103.Rpdx1_1677"/>
<accession>E6VK32</accession>
<feature type="transmembrane region" description="Helical" evidence="1">
    <location>
        <begin position="24"/>
        <end position="45"/>
    </location>
</feature>
<dbReference type="BioCyc" id="RPAL652103:RPDX1_RS08230-MONOMER"/>
<feature type="domain" description="TadE-like" evidence="2">
    <location>
        <begin position="24"/>
        <end position="62"/>
    </location>
</feature>
<keyword evidence="1" id="KW-0812">Transmembrane</keyword>
<dbReference type="eggNOG" id="COG4961">
    <property type="taxonomic scope" value="Bacteria"/>
</dbReference>
<dbReference type="KEGG" id="rpx:Rpdx1_1677"/>